<dbReference type="Pfam" id="PF13244">
    <property type="entry name" value="MbhD"/>
    <property type="match status" value="1"/>
</dbReference>
<dbReference type="PANTHER" id="PTHR43373">
    <property type="entry name" value="NA(+)/H(+) ANTIPORTER SUBUNIT"/>
    <property type="match status" value="1"/>
</dbReference>
<evidence type="ECO:0000256" key="6">
    <source>
        <dbReference type="ARBA" id="ARBA00023136"/>
    </source>
</evidence>
<keyword evidence="6 7" id="KW-0472">Membrane</keyword>
<dbReference type="InterPro" id="IPR050616">
    <property type="entry name" value="CPA3_Na-H_Antiporter_A"/>
</dbReference>
<evidence type="ECO:0000256" key="7">
    <source>
        <dbReference type="SAM" id="Phobius"/>
    </source>
</evidence>
<dbReference type="GO" id="GO:0005886">
    <property type="term" value="C:plasma membrane"/>
    <property type="evidence" value="ECO:0007669"/>
    <property type="project" value="UniProtKB-SubCell"/>
</dbReference>
<dbReference type="InterPro" id="IPR046806">
    <property type="entry name" value="MrpA_C/MbhE"/>
</dbReference>
<feature type="domain" description="MrpA C-terminal/MbhE" evidence="9">
    <location>
        <begin position="123"/>
        <end position="175"/>
    </location>
</feature>
<name>A0A8T8E710_9EURY</name>
<dbReference type="NCBIfam" id="NF009159">
    <property type="entry name" value="PRK12504.1"/>
    <property type="match status" value="1"/>
</dbReference>
<evidence type="ECO:0000256" key="4">
    <source>
        <dbReference type="ARBA" id="ARBA00022692"/>
    </source>
</evidence>
<sequence length="179" mass="19134">MSLFAYSLAVFILATAVATALFRDVLSVIIVFGAYSLGMAILYTFLLAPDVAMTEAAIGAGVTTLLLLLTIARTTRPTTDRLMERIHVPGVVAVGAFVLVLCTAVLPEMYPLGGLETPIWSHPEVTQHYITETYEQTGVENAVTSVLAAYRGFDTFGEAVVVFAAGVSTLVVLKREVFA</sequence>
<evidence type="ECO:0000256" key="5">
    <source>
        <dbReference type="ARBA" id="ARBA00022989"/>
    </source>
</evidence>
<keyword evidence="2" id="KW-0813">Transport</keyword>
<feature type="transmembrane region" description="Helical" evidence="7">
    <location>
        <begin position="56"/>
        <end position="74"/>
    </location>
</feature>
<geneLocation type="plasmid" evidence="10 11">
    <name>pHTS171</name>
</geneLocation>
<keyword evidence="4 7" id="KW-0812">Transmembrane</keyword>
<keyword evidence="11" id="KW-1185">Reference proteome</keyword>
<evidence type="ECO:0000259" key="8">
    <source>
        <dbReference type="Pfam" id="PF13244"/>
    </source>
</evidence>
<comment type="subcellular location">
    <subcellularLocation>
        <location evidence="1">Cell membrane</location>
        <topology evidence="1">Multi-pass membrane protein</topology>
    </subcellularLocation>
</comment>
<accession>A0A8T8E710</accession>
<dbReference type="InterPro" id="IPR025383">
    <property type="entry name" value="MrpA_C/MbhD"/>
</dbReference>
<keyword evidence="3" id="KW-1003">Cell membrane</keyword>
<dbReference type="Proteomes" id="UP000637819">
    <property type="component" value="Plasmid pHTS171"/>
</dbReference>
<feature type="domain" description="MrpA C-terminal/MbhD" evidence="8">
    <location>
        <begin position="10"/>
        <end position="75"/>
    </location>
</feature>
<organism evidence="10 11">
    <name type="scientific">Haloterrigena salifodinae</name>
    <dbReference type="NCBI Taxonomy" id="2675099"/>
    <lineage>
        <taxon>Archaea</taxon>
        <taxon>Methanobacteriati</taxon>
        <taxon>Methanobacteriota</taxon>
        <taxon>Stenosarchaea group</taxon>
        <taxon>Halobacteria</taxon>
        <taxon>Halobacteriales</taxon>
        <taxon>Natrialbaceae</taxon>
        <taxon>Haloterrigena</taxon>
    </lineage>
</organism>
<evidence type="ECO:0000256" key="2">
    <source>
        <dbReference type="ARBA" id="ARBA00022448"/>
    </source>
</evidence>
<dbReference type="EMBL" id="CP069190">
    <property type="protein sequence ID" value="QRV17518.1"/>
    <property type="molecule type" value="Genomic_DNA"/>
</dbReference>
<evidence type="ECO:0000256" key="3">
    <source>
        <dbReference type="ARBA" id="ARBA00022475"/>
    </source>
</evidence>
<dbReference type="Pfam" id="PF20501">
    <property type="entry name" value="MbhE"/>
    <property type="match status" value="1"/>
</dbReference>
<dbReference type="PANTHER" id="PTHR43373:SF1">
    <property type="entry name" value="NA(+)_H(+) ANTIPORTER SUBUNIT A"/>
    <property type="match status" value="1"/>
</dbReference>
<reference evidence="10 11" key="1">
    <citation type="submission" date="2021-01" db="EMBL/GenBank/DDBJ databases">
        <title>Genome Sequence and Methylation Pattern of Haloterrigena salifodinae BOL5-1, An Extremely Halophilic Archaeon from a Bolivian Salt Mine.</title>
        <authorList>
            <person name="DasSarma P."/>
            <person name="Anton B.P."/>
            <person name="DasSarma S.L."/>
            <person name="von Ehrenheim H.A.L."/>
            <person name="Martinez F.L."/>
            <person name="Guzman D."/>
            <person name="Roberts R.J."/>
            <person name="DasSarma S."/>
        </authorList>
    </citation>
    <scope>NUCLEOTIDE SEQUENCE [LARGE SCALE GENOMIC DNA]</scope>
    <source>
        <strain evidence="10 11">BOL5-1</strain>
        <plasmid evidence="10 11">pHTS171</plasmid>
    </source>
</reference>
<feature type="transmembrane region" description="Helical" evidence="7">
    <location>
        <begin position="28"/>
        <end position="49"/>
    </location>
</feature>
<evidence type="ECO:0000313" key="10">
    <source>
        <dbReference type="EMBL" id="QRV17518.1"/>
    </source>
</evidence>
<evidence type="ECO:0000259" key="9">
    <source>
        <dbReference type="Pfam" id="PF20501"/>
    </source>
</evidence>
<dbReference type="KEGG" id="hsal:JMJ58_22050"/>
<dbReference type="InterPro" id="IPR042106">
    <property type="entry name" value="Nuo/plastoQ_OxRdtase_6_NuoJ"/>
</dbReference>
<feature type="transmembrane region" description="Helical" evidence="7">
    <location>
        <begin position="86"/>
        <end position="106"/>
    </location>
</feature>
<keyword evidence="10" id="KW-0614">Plasmid</keyword>
<dbReference type="RefSeq" id="WP_126665091.1">
    <property type="nucleotide sequence ID" value="NZ_CP069190.1"/>
</dbReference>
<dbReference type="AlphaFoldDB" id="A0A8T8E710"/>
<evidence type="ECO:0000256" key="1">
    <source>
        <dbReference type="ARBA" id="ARBA00004651"/>
    </source>
</evidence>
<gene>
    <name evidence="10" type="ORF">JMJ58_22050</name>
</gene>
<protein>
    <submittedName>
        <fullName evidence="10">DUF4040 domain-containing protein</fullName>
    </submittedName>
</protein>
<dbReference type="Gene3D" id="1.20.120.1200">
    <property type="entry name" value="NADH-ubiquinone/plastoquinone oxidoreductase chain 6, subunit NuoJ"/>
    <property type="match status" value="1"/>
</dbReference>
<dbReference type="GeneID" id="62877868"/>
<dbReference type="OrthoDB" id="99605at2157"/>
<proteinExistence type="predicted"/>
<keyword evidence="5 7" id="KW-1133">Transmembrane helix</keyword>
<evidence type="ECO:0000313" key="11">
    <source>
        <dbReference type="Proteomes" id="UP000637819"/>
    </source>
</evidence>